<dbReference type="PANTHER" id="PTHR47572">
    <property type="entry name" value="LIPOPROTEIN-RELATED"/>
    <property type="match status" value="1"/>
</dbReference>
<evidence type="ECO:0008006" key="3">
    <source>
        <dbReference type="Google" id="ProtNLM"/>
    </source>
</evidence>
<proteinExistence type="predicted"/>
<gene>
    <name evidence="1" type="ORF">HGP28_14230</name>
</gene>
<dbReference type="EMBL" id="JABAIK010000015">
    <property type="protein sequence ID" value="NLS14048.1"/>
    <property type="molecule type" value="Genomic_DNA"/>
</dbReference>
<name>A0A7X8YHF6_9VIBR</name>
<dbReference type="Proteomes" id="UP000535589">
    <property type="component" value="Unassembled WGS sequence"/>
</dbReference>
<organism evidence="1 2">
    <name type="scientific">Vibrio agarilyticus</name>
    <dbReference type="NCBI Taxonomy" id="2726741"/>
    <lineage>
        <taxon>Bacteria</taxon>
        <taxon>Pseudomonadati</taxon>
        <taxon>Pseudomonadota</taxon>
        <taxon>Gammaproteobacteria</taxon>
        <taxon>Vibrionales</taxon>
        <taxon>Vibrionaceae</taxon>
        <taxon>Vibrio</taxon>
    </lineage>
</organism>
<protein>
    <recommendedName>
        <fullName evidence="3">SMP-30/Gluconolactonase/LRE-like region domain-containing protein</fullName>
    </recommendedName>
</protein>
<dbReference type="RefSeq" id="WP_168837146.1">
    <property type="nucleotide sequence ID" value="NZ_JABAIK010000015.1"/>
</dbReference>
<dbReference type="InterPro" id="IPR011042">
    <property type="entry name" value="6-blade_b-propeller_TolB-like"/>
</dbReference>
<accession>A0A7X8YHF6</accession>
<evidence type="ECO:0000313" key="1">
    <source>
        <dbReference type="EMBL" id="NLS14048.1"/>
    </source>
</evidence>
<comment type="caution">
    <text evidence="1">The sequence shown here is derived from an EMBL/GenBank/DDBJ whole genome shotgun (WGS) entry which is preliminary data.</text>
</comment>
<keyword evidence="2" id="KW-1185">Reference proteome</keyword>
<dbReference type="InterPro" id="IPR051262">
    <property type="entry name" value="SMP-30/CGR1_Lactonase"/>
</dbReference>
<dbReference type="PANTHER" id="PTHR47572:SF4">
    <property type="entry name" value="LACTONASE DRP35"/>
    <property type="match status" value="1"/>
</dbReference>
<dbReference type="Gene3D" id="2.120.10.30">
    <property type="entry name" value="TolB, C-terminal domain"/>
    <property type="match status" value="2"/>
</dbReference>
<dbReference type="AlphaFoldDB" id="A0A7X8YHF6"/>
<dbReference type="SUPFAM" id="SSF63829">
    <property type="entry name" value="Calcium-dependent phosphotriesterase"/>
    <property type="match status" value="1"/>
</dbReference>
<reference evidence="1 2" key="1">
    <citation type="submission" date="2020-04" db="EMBL/GenBank/DDBJ databases">
        <title>Vibrio sp. SM6, a novel species isolated from seawater.</title>
        <authorList>
            <person name="Wang X."/>
        </authorList>
    </citation>
    <scope>NUCLEOTIDE SEQUENCE [LARGE SCALE GENOMIC DNA]</scope>
    <source>
        <strain evidence="1 2">SM6</strain>
    </source>
</reference>
<sequence>MSSSSLLFDLPDHFNSPASAAKDSSGNVYFSSPNLHNDLVEQSGGRASLPTIGMITPDNKLSVWYQFKESDALPASGLSAPMGIAFGPDGHLYVADLQLWFPHGEGESRILRIRVEGGQAKGCEVVASGFMFPNGIIWKGDDLYITDTNVFTDAGNYSISALYRVNLSELDAHNPLRIPRYTDGKTLDPHMFERYVSNGHLGFGANGVAIDDDGHFYVGIMDDGTVMKTYVDENGDKLHSRVFAQGLVGPDGMVWDSTRQQIFIADLFANAVFAIDSDGRVDVLAQNENTDGAKGELDAPSEVIVRGDELIVFNFDAVFDFPEMVNKSSEPPYTLSVIKLPHIDPAPTTGDAAS</sequence>
<evidence type="ECO:0000313" key="2">
    <source>
        <dbReference type="Proteomes" id="UP000535589"/>
    </source>
</evidence>